<dbReference type="PANTHER" id="PTHR35400">
    <property type="entry name" value="SLR1083 PROTEIN"/>
    <property type="match status" value="1"/>
</dbReference>
<dbReference type="SUPFAM" id="SSF52980">
    <property type="entry name" value="Restriction endonuclease-like"/>
    <property type="match status" value="1"/>
</dbReference>
<sequence>MPEWLRPPAAGYTADDVDRLQQLPPHTELLCGSLVFSVRQTIFHAGTVSWLDRQLADQVPEGWEVWWQMGLKIDSRNRPEPDLMVVDSRVGSGPGQTFWLPQDVVLVVEVVEEGEAEWDREIKPRKYAAAGIRHFWRIECEQGRPVAHTYELDAASGQYVPSGTFQERLTVRRPFPFTATLDRPHRGRQVSVAGTAE</sequence>
<dbReference type="InterPro" id="IPR011335">
    <property type="entry name" value="Restrct_endonuc-II-like"/>
</dbReference>
<gene>
    <name evidence="2" type="ORF">DR950_30300</name>
</gene>
<proteinExistence type="predicted"/>
<name>A0A373A152_9ACTN</name>
<keyword evidence="3" id="KW-1185">Reference proteome</keyword>
<dbReference type="GO" id="GO:0004519">
    <property type="term" value="F:endonuclease activity"/>
    <property type="evidence" value="ECO:0007669"/>
    <property type="project" value="UniProtKB-KW"/>
</dbReference>
<keyword evidence="2" id="KW-0255">Endonuclease</keyword>
<dbReference type="InterPro" id="IPR012296">
    <property type="entry name" value="Nuclease_put_TT1808"/>
</dbReference>
<dbReference type="InterPro" id="IPR008538">
    <property type="entry name" value="Uma2"/>
</dbReference>
<keyword evidence="2" id="KW-0378">Hydrolase</keyword>
<comment type="caution">
    <text evidence="2">The sequence shown here is derived from an EMBL/GenBank/DDBJ whole genome shotgun (WGS) entry which is preliminary data.</text>
</comment>
<dbReference type="Proteomes" id="UP000263377">
    <property type="component" value="Unassembled WGS sequence"/>
</dbReference>
<dbReference type="EMBL" id="QVIG01000001">
    <property type="protein sequence ID" value="RGD61484.1"/>
    <property type="molecule type" value="Genomic_DNA"/>
</dbReference>
<dbReference type="AlphaFoldDB" id="A0A373A152"/>
<evidence type="ECO:0000313" key="2">
    <source>
        <dbReference type="EMBL" id="RGD61484.1"/>
    </source>
</evidence>
<organism evidence="2 3">
    <name type="scientific">Kitasatospora xanthocidica</name>
    <dbReference type="NCBI Taxonomy" id="83382"/>
    <lineage>
        <taxon>Bacteria</taxon>
        <taxon>Bacillati</taxon>
        <taxon>Actinomycetota</taxon>
        <taxon>Actinomycetes</taxon>
        <taxon>Kitasatosporales</taxon>
        <taxon>Streptomycetaceae</taxon>
        <taxon>Kitasatospora</taxon>
    </lineage>
</organism>
<dbReference type="PANTHER" id="PTHR35400:SF3">
    <property type="entry name" value="SLL1072 PROTEIN"/>
    <property type="match status" value="1"/>
</dbReference>
<evidence type="ECO:0000313" key="3">
    <source>
        <dbReference type="Proteomes" id="UP000263377"/>
    </source>
</evidence>
<accession>A0A373A152</accession>
<keyword evidence="2" id="KW-0540">Nuclease</keyword>
<evidence type="ECO:0000259" key="1">
    <source>
        <dbReference type="Pfam" id="PF05685"/>
    </source>
</evidence>
<protein>
    <submittedName>
        <fullName evidence="2">Uma2 family endonuclease</fullName>
    </submittedName>
</protein>
<reference evidence="2 3" key="1">
    <citation type="submission" date="2018-08" db="EMBL/GenBank/DDBJ databases">
        <title>Diversity &amp; Physiological Properties of Lignin-Decomposing Actinobacteria from Soil.</title>
        <authorList>
            <person name="Roh S.G."/>
            <person name="Kim S.B."/>
        </authorList>
    </citation>
    <scope>NUCLEOTIDE SEQUENCE [LARGE SCALE GENOMIC DNA]</scope>
    <source>
        <strain evidence="2 3">MMS17-GH009</strain>
    </source>
</reference>
<dbReference type="Gene3D" id="3.90.1570.10">
    <property type="entry name" value="tt1808, chain A"/>
    <property type="match status" value="1"/>
</dbReference>
<feature type="domain" description="Putative restriction endonuclease" evidence="1">
    <location>
        <begin position="20"/>
        <end position="179"/>
    </location>
</feature>
<dbReference type="Pfam" id="PF05685">
    <property type="entry name" value="Uma2"/>
    <property type="match status" value="1"/>
</dbReference>